<dbReference type="GeneID" id="84904414"/>
<keyword evidence="2" id="KW-1185">Reference proteome</keyword>
<organism evidence="1 2">
    <name type="scientific">Lancefieldella rimae</name>
    <dbReference type="NCBI Taxonomy" id="1383"/>
    <lineage>
        <taxon>Bacteria</taxon>
        <taxon>Bacillati</taxon>
        <taxon>Actinomycetota</taxon>
        <taxon>Coriobacteriia</taxon>
        <taxon>Coriobacteriales</taxon>
        <taxon>Atopobiaceae</taxon>
        <taxon>Lancefieldella</taxon>
    </lineage>
</organism>
<evidence type="ECO:0000313" key="2">
    <source>
        <dbReference type="Proteomes" id="UP000051927"/>
    </source>
</evidence>
<comment type="caution">
    <text evidence="1">The sequence shown here is derived from an EMBL/GenBank/DDBJ whole genome shotgun (WGS) entry which is preliminary data.</text>
</comment>
<dbReference type="Proteomes" id="UP000051927">
    <property type="component" value="Unassembled WGS sequence"/>
</dbReference>
<protein>
    <recommendedName>
        <fullName evidence="3">Zinc ribbon domain-containing protein</fullName>
    </recommendedName>
</protein>
<dbReference type="RefSeq" id="WP_003149324.1">
    <property type="nucleotide sequence ID" value="NZ_JQCP01000002.1"/>
</dbReference>
<proteinExistence type="predicted"/>
<evidence type="ECO:0008006" key="3">
    <source>
        <dbReference type="Google" id="ProtNLM"/>
    </source>
</evidence>
<evidence type="ECO:0000313" key="1">
    <source>
        <dbReference type="EMBL" id="KRO02190.1"/>
    </source>
</evidence>
<gene>
    <name evidence="1" type="ORF">IV60_GL000611</name>
</gene>
<dbReference type="EMBL" id="JQCP01000002">
    <property type="protein sequence ID" value="KRO02190.1"/>
    <property type="molecule type" value="Genomic_DNA"/>
</dbReference>
<reference evidence="1 2" key="1">
    <citation type="journal article" date="2015" name="Genome Announc.">
        <title>Expanding the biotechnology potential of lactobacilli through comparative genomics of 213 strains and associated genera.</title>
        <authorList>
            <person name="Sun Z."/>
            <person name="Harris H.M."/>
            <person name="McCann A."/>
            <person name="Guo C."/>
            <person name="Argimon S."/>
            <person name="Zhang W."/>
            <person name="Yang X."/>
            <person name="Jeffery I.B."/>
            <person name="Cooney J.C."/>
            <person name="Kagawa T.F."/>
            <person name="Liu W."/>
            <person name="Song Y."/>
            <person name="Salvetti E."/>
            <person name="Wrobel A."/>
            <person name="Rasinkangas P."/>
            <person name="Parkhill J."/>
            <person name="Rea M.C."/>
            <person name="O'Sullivan O."/>
            <person name="Ritari J."/>
            <person name="Douillard F.P."/>
            <person name="Paul Ross R."/>
            <person name="Yang R."/>
            <person name="Briner A.E."/>
            <person name="Felis G.E."/>
            <person name="de Vos W.M."/>
            <person name="Barrangou R."/>
            <person name="Klaenhammer T.R."/>
            <person name="Caufield P.W."/>
            <person name="Cui Y."/>
            <person name="Zhang H."/>
            <person name="O'Toole P.W."/>
        </authorList>
    </citation>
    <scope>NUCLEOTIDE SEQUENCE [LARGE SCALE GENOMIC DNA]</scope>
    <source>
        <strain evidence="1 2">DSM 7090</strain>
    </source>
</reference>
<sequence>MTERQEVAAKLRELRHRTYYREEIVESICDAISIADPVNTFREPEDVYELLADIIDPTCHDFGGEEGTNGDGYDFACSACGWCGDVTEPNYCPYCGARVVSIYA</sequence>
<accession>A0ABR5Q1C8</accession>
<name>A0ABR5Q1C8_9ACTN</name>